<dbReference type="EMBL" id="STGU01000008">
    <property type="protein sequence ID" value="THV34568.1"/>
    <property type="molecule type" value="Genomic_DNA"/>
</dbReference>
<gene>
    <name evidence="1" type="ORF">FAA86_15870</name>
</gene>
<reference evidence="1 2" key="1">
    <citation type="submission" date="2019-04" db="EMBL/GenBank/DDBJ databases">
        <title>genome sequence of strain W3.</title>
        <authorList>
            <person name="Gao J."/>
            <person name="Sun J."/>
        </authorList>
    </citation>
    <scope>NUCLEOTIDE SEQUENCE [LARGE SCALE GENOMIC DNA]</scope>
    <source>
        <strain evidence="1 2">W3</strain>
    </source>
</reference>
<name>A0A4S8PTA1_9HYPH</name>
<dbReference type="RefSeq" id="WP_136542159.1">
    <property type="nucleotide sequence ID" value="NZ_STGU01000008.1"/>
</dbReference>
<dbReference type="AlphaFoldDB" id="A0A4S8PTA1"/>
<organism evidence="1 2">
    <name type="scientific">Rhizobium rosettiformans W3</name>
    <dbReference type="NCBI Taxonomy" id="538378"/>
    <lineage>
        <taxon>Bacteria</taxon>
        <taxon>Pseudomonadati</taxon>
        <taxon>Pseudomonadota</taxon>
        <taxon>Alphaproteobacteria</taxon>
        <taxon>Hyphomicrobiales</taxon>
        <taxon>Rhizobiaceae</taxon>
        <taxon>Rhizobium/Agrobacterium group</taxon>
        <taxon>Rhizobium</taxon>
    </lineage>
</organism>
<evidence type="ECO:0000313" key="2">
    <source>
        <dbReference type="Proteomes" id="UP000307378"/>
    </source>
</evidence>
<proteinExistence type="predicted"/>
<evidence type="ECO:0000313" key="1">
    <source>
        <dbReference type="EMBL" id="THV34568.1"/>
    </source>
</evidence>
<comment type="caution">
    <text evidence="1">The sequence shown here is derived from an EMBL/GenBank/DDBJ whole genome shotgun (WGS) entry which is preliminary data.</text>
</comment>
<accession>A0A4S8PTA1</accession>
<sequence length="177" mass="19311">MWKIAFSGAWCVLVCLVAVYAGFQWAPAPKQVEAQSPGLTEHEVVKSAMVTVPIIREKKVDGYVVAEVTLTANDEALRASPSPEAELTDELIATLVSGPVLTDPEFAADTLRLDLVERMNKRIGLQAYYKTLITKLDYLTAADLERMRTSGANPMKVTPLVDKSLLDVVPGPVPKDE</sequence>
<dbReference type="Proteomes" id="UP000307378">
    <property type="component" value="Unassembled WGS sequence"/>
</dbReference>
<protein>
    <submittedName>
        <fullName evidence="1">Uncharacterized protein</fullName>
    </submittedName>
</protein>